<dbReference type="PANTHER" id="PTHR43798">
    <property type="entry name" value="MONOACYLGLYCEROL LIPASE"/>
    <property type="match status" value="1"/>
</dbReference>
<dbReference type="Proteomes" id="UP000824221">
    <property type="component" value="Unassembled WGS sequence"/>
</dbReference>
<dbReference type="Pfam" id="PF12697">
    <property type="entry name" value="Abhydrolase_6"/>
    <property type="match status" value="1"/>
</dbReference>
<comment type="caution">
    <text evidence="2">The sequence shown here is derived from an EMBL/GenBank/DDBJ whole genome shotgun (WGS) entry which is preliminary data.</text>
</comment>
<keyword evidence="2" id="KW-0378">Hydrolase</keyword>
<gene>
    <name evidence="2" type="ORF">H9797_00480</name>
</gene>
<dbReference type="EMBL" id="DXAJ01000011">
    <property type="protein sequence ID" value="HJA01842.1"/>
    <property type="molecule type" value="Genomic_DNA"/>
</dbReference>
<feature type="domain" description="AB hydrolase-1" evidence="1">
    <location>
        <begin position="14"/>
        <end position="220"/>
    </location>
</feature>
<dbReference type="InterPro" id="IPR050266">
    <property type="entry name" value="AB_hydrolase_sf"/>
</dbReference>
<dbReference type="SUPFAM" id="SSF53474">
    <property type="entry name" value="alpha/beta-Hydrolases"/>
    <property type="match status" value="1"/>
</dbReference>
<reference evidence="2" key="1">
    <citation type="journal article" date="2021" name="PeerJ">
        <title>Extensive microbial diversity within the chicken gut microbiome revealed by metagenomics and culture.</title>
        <authorList>
            <person name="Gilroy R."/>
            <person name="Ravi A."/>
            <person name="Getino M."/>
            <person name="Pursley I."/>
            <person name="Horton D.L."/>
            <person name="Alikhan N.F."/>
            <person name="Baker D."/>
            <person name="Gharbi K."/>
            <person name="Hall N."/>
            <person name="Watson M."/>
            <person name="Adriaenssens E.M."/>
            <person name="Foster-Nyarko E."/>
            <person name="Jarju S."/>
            <person name="Secka A."/>
            <person name="Antonio M."/>
            <person name="Oren A."/>
            <person name="Chaudhuri R.R."/>
            <person name="La Ragione R."/>
            <person name="Hildebrand F."/>
            <person name="Pallen M.J."/>
        </authorList>
    </citation>
    <scope>NUCLEOTIDE SEQUENCE</scope>
    <source>
        <strain evidence="2">CHK156-179</strain>
    </source>
</reference>
<proteinExistence type="predicted"/>
<dbReference type="PRINTS" id="PR00111">
    <property type="entry name" value="ABHYDROLASE"/>
</dbReference>
<protein>
    <submittedName>
        <fullName evidence="2">Alpha/beta hydrolase</fullName>
    </submittedName>
</protein>
<organism evidence="2 3">
    <name type="scientific">Candidatus Gallimonas gallistercoris</name>
    <dbReference type="NCBI Taxonomy" id="2838602"/>
    <lineage>
        <taxon>Bacteria</taxon>
        <taxon>Bacillati</taxon>
        <taxon>Bacillota</taxon>
        <taxon>Clostridia</taxon>
        <taxon>Candidatus Gallimonas</taxon>
    </lineage>
</organism>
<dbReference type="PANTHER" id="PTHR43798:SF33">
    <property type="entry name" value="HYDROLASE, PUTATIVE (AFU_ORTHOLOGUE AFUA_2G14860)-RELATED"/>
    <property type="match status" value="1"/>
</dbReference>
<dbReference type="AlphaFoldDB" id="A0A9D2H0R4"/>
<name>A0A9D2H0R4_9FIRM</name>
<dbReference type="InterPro" id="IPR000073">
    <property type="entry name" value="AB_hydrolase_1"/>
</dbReference>
<sequence length="233" mass="25968">MNSSFLQQGGGKDLVFLHGYLSSKESFYPQINYFSRHFRVTAPDLPGFGGSGTIPAAWSVGEYADWLEGFLKERGIAFPHVIAHSFGGRVAIKCLARGLIDRAVLTGCAGIVKRLTLSYHLKVKSYRLVKKFAPRFAEAKFGSAEYRSLSPLMRESYKKIVNEDLREEAKRIARPVLYLNGERDRETPLSSVKILHECTAGSRLAVLKGCGHFAHLDEPLLFNLAAEEFLNDA</sequence>
<dbReference type="InterPro" id="IPR029058">
    <property type="entry name" value="AB_hydrolase_fold"/>
</dbReference>
<evidence type="ECO:0000259" key="1">
    <source>
        <dbReference type="Pfam" id="PF12697"/>
    </source>
</evidence>
<reference evidence="2" key="2">
    <citation type="submission" date="2021-04" db="EMBL/GenBank/DDBJ databases">
        <authorList>
            <person name="Gilroy R."/>
        </authorList>
    </citation>
    <scope>NUCLEOTIDE SEQUENCE</scope>
    <source>
        <strain evidence="2">CHK156-179</strain>
    </source>
</reference>
<evidence type="ECO:0000313" key="3">
    <source>
        <dbReference type="Proteomes" id="UP000824221"/>
    </source>
</evidence>
<evidence type="ECO:0000313" key="2">
    <source>
        <dbReference type="EMBL" id="HJA01842.1"/>
    </source>
</evidence>
<accession>A0A9D2H0R4</accession>
<dbReference type="GO" id="GO:0016020">
    <property type="term" value="C:membrane"/>
    <property type="evidence" value="ECO:0007669"/>
    <property type="project" value="TreeGrafter"/>
</dbReference>
<dbReference type="GO" id="GO:0016787">
    <property type="term" value="F:hydrolase activity"/>
    <property type="evidence" value="ECO:0007669"/>
    <property type="project" value="UniProtKB-KW"/>
</dbReference>
<dbReference type="Gene3D" id="3.40.50.1820">
    <property type="entry name" value="alpha/beta hydrolase"/>
    <property type="match status" value="1"/>
</dbReference>